<evidence type="ECO:0000313" key="2">
    <source>
        <dbReference type="Proteomes" id="UP001303222"/>
    </source>
</evidence>
<comment type="caution">
    <text evidence="1">The sequence shown here is derived from an EMBL/GenBank/DDBJ whole genome shotgun (WGS) entry which is preliminary data.</text>
</comment>
<protein>
    <submittedName>
        <fullName evidence="1">Uncharacterized protein</fullName>
    </submittedName>
</protein>
<gene>
    <name evidence="1" type="ORF">QBC32DRAFT_332003</name>
</gene>
<keyword evidence="2" id="KW-1185">Reference proteome</keyword>
<reference evidence="1" key="2">
    <citation type="submission" date="2023-06" db="EMBL/GenBank/DDBJ databases">
        <authorList>
            <consortium name="Lawrence Berkeley National Laboratory"/>
            <person name="Mondo S.J."/>
            <person name="Hensen N."/>
            <person name="Bonometti L."/>
            <person name="Westerberg I."/>
            <person name="Brannstrom I.O."/>
            <person name="Guillou S."/>
            <person name="Cros-Aarteil S."/>
            <person name="Calhoun S."/>
            <person name="Haridas S."/>
            <person name="Kuo A."/>
            <person name="Pangilinan J."/>
            <person name="Riley R."/>
            <person name="Labutti K."/>
            <person name="Andreopoulos B."/>
            <person name="Lipzen A."/>
            <person name="Chen C."/>
            <person name="Yanf M."/>
            <person name="Daum C."/>
            <person name="Ng V."/>
            <person name="Clum A."/>
            <person name="Steindorff A."/>
            <person name="Ohm R."/>
            <person name="Martin F."/>
            <person name="Silar P."/>
            <person name="Natvig D."/>
            <person name="Lalanne C."/>
            <person name="Gautier V."/>
            <person name="Ament-Velasquez S.L."/>
            <person name="Kruys A."/>
            <person name="Hutchinson M.I."/>
            <person name="Powell A.J."/>
            <person name="Barry K."/>
            <person name="Miller A.N."/>
            <person name="Grigoriev I.V."/>
            <person name="Debuchy R."/>
            <person name="Gladieux P."/>
            <person name="Thoren M.H."/>
            <person name="Johannesson H."/>
        </authorList>
    </citation>
    <scope>NUCLEOTIDE SEQUENCE</scope>
    <source>
        <strain evidence="1">CBS 626.80</strain>
    </source>
</reference>
<accession>A0AAN6P1R0</accession>
<reference evidence="1" key="1">
    <citation type="journal article" date="2023" name="Mol. Phylogenet. Evol.">
        <title>Genome-scale phylogeny and comparative genomics of the fungal order Sordariales.</title>
        <authorList>
            <person name="Hensen N."/>
            <person name="Bonometti L."/>
            <person name="Westerberg I."/>
            <person name="Brannstrom I.O."/>
            <person name="Guillou S."/>
            <person name="Cros-Aarteil S."/>
            <person name="Calhoun S."/>
            <person name="Haridas S."/>
            <person name="Kuo A."/>
            <person name="Mondo S."/>
            <person name="Pangilinan J."/>
            <person name="Riley R."/>
            <person name="LaButti K."/>
            <person name="Andreopoulos B."/>
            <person name="Lipzen A."/>
            <person name="Chen C."/>
            <person name="Yan M."/>
            <person name="Daum C."/>
            <person name="Ng V."/>
            <person name="Clum A."/>
            <person name="Steindorff A."/>
            <person name="Ohm R.A."/>
            <person name="Martin F."/>
            <person name="Silar P."/>
            <person name="Natvig D.O."/>
            <person name="Lalanne C."/>
            <person name="Gautier V."/>
            <person name="Ament-Velasquez S.L."/>
            <person name="Kruys A."/>
            <person name="Hutchinson M.I."/>
            <person name="Powell A.J."/>
            <person name="Barry K."/>
            <person name="Miller A.N."/>
            <person name="Grigoriev I.V."/>
            <person name="Debuchy R."/>
            <person name="Gladieux P."/>
            <person name="Hiltunen Thoren M."/>
            <person name="Johannesson H."/>
        </authorList>
    </citation>
    <scope>NUCLEOTIDE SEQUENCE</scope>
    <source>
        <strain evidence="1">CBS 626.80</strain>
    </source>
</reference>
<name>A0AAN6P1R0_9PEZI</name>
<proteinExistence type="predicted"/>
<dbReference type="EMBL" id="MU859069">
    <property type="protein sequence ID" value="KAK3956124.1"/>
    <property type="molecule type" value="Genomic_DNA"/>
</dbReference>
<dbReference type="Proteomes" id="UP001303222">
    <property type="component" value="Unassembled WGS sequence"/>
</dbReference>
<dbReference type="AlphaFoldDB" id="A0AAN6P1R0"/>
<sequence>MPTPSLGPSSGVVLYGLWFAARAWEYLGQLAEMQLNIMAEVHSLSVELQDLAAEPGEYLDNEEGARIMLEIMVWDVLLENVAEMQADLDSKLYAIEAEARRYLNQRG</sequence>
<organism evidence="1 2">
    <name type="scientific">Pseudoneurospora amorphoporcata</name>
    <dbReference type="NCBI Taxonomy" id="241081"/>
    <lineage>
        <taxon>Eukaryota</taxon>
        <taxon>Fungi</taxon>
        <taxon>Dikarya</taxon>
        <taxon>Ascomycota</taxon>
        <taxon>Pezizomycotina</taxon>
        <taxon>Sordariomycetes</taxon>
        <taxon>Sordariomycetidae</taxon>
        <taxon>Sordariales</taxon>
        <taxon>Sordariaceae</taxon>
        <taxon>Pseudoneurospora</taxon>
    </lineage>
</organism>
<evidence type="ECO:0000313" key="1">
    <source>
        <dbReference type="EMBL" id="KAK3956124.1"/>
    </source>
</evidence>